<evidence type="ECO:0000313" key="3">
    <source>
        <dbReference type="Proteomes" id="UP000800200"/>
    </source>
</evidence>
<feature type="compositionally biased region" description="Low complexity" evidence="1">
    <location>
        <begin position="144"/>
        <end position="185"/>
    </location>
</feature>
<dbReference type="EMBL" id="ML994675">
    <property type="protein sequence ID" value="KAF2178422.1"/>
    <property type="molecule type" value="Genomic_DNA"/>
</dbReference>
<accession>A0A6A6DJ20</accession>
<sequence length="220" mass="23554">MPVTYNTCNTCFEALPASAFARNRNGTRLSSCRTCRNSLRTSPSHSTREQRRRQVQQPLHYFLVQSQPHDTSYCSACGRYRPVSNFWTNRISTPYITCIECSTSTNTDGSRRRLWQSTAADQPPRQRRRNNPVPTPPAAPPAASPATSLAASPAASSAASPATPPAASSTTTPSAPLPSALAPAPAPTTVPLAVRTTPQLVQSFDIGPMTVSCISCSALH</sequence>
<gene>
    <name evidence="2" type="ORF">K469DRAFT_803168</name>
</gene>
<protein>
    <submittedName>
        <fullName evidence="2">Uncharacterized protein</fullName>
    </submittedName>
</protein>
<keyword evidence="3" id="KW-1185">Reference proteome</keyword>
<feature type="region of interest" description="Disordered" evidence="1">
    <location>
        <begin position="104"/>
        <end position="185"/>
    </location>
</feature>
<reference evidence="2" key="1">
    <citation type="journal article" date="2020" name="Stud. Mycol.">
        <title>101 Dothideomycetes genomes: a test case for predicting lifestyles and emergence of pathogens.</title>
        <authorList>
            <person name="Haridas S."/>
            <person name="Albert R."/>
            <person name="Binder M."/>
            <person name="Bloem J."/>
            <person name="Labutti K."/>
            <person name="Salamov A."/>
            <person name="Andreopoulos B."/>
            <person name="Baker S."/>
            <person name="Barry K."/>
            <person name="Bills G."/>
            <person name="Bluhm B."/>
            <person name="Cannon C."/>
            <person name="Castanera R."/>
            <person name="Culley D."/>
            <person name="Daum C."/>
            <person name="Ezra D."/>
            <person name="Gonzalez J."/>
            <person name="Henrissat B."/>
            <person name="Kuo A."/>
            <person name="Liang C."/>
            <person name="Lipzen A."/>
            <person name="Lutzoni F."/>
            <person name="Magnuson J."/>
            <person name="Mondo S."/>
            <person name="Nolan M."/>
            <person name="Ohm R."/>
            <person name="Pangilinan J."/>
            <person name="Park H.-J."/>
            <person name="Ramirez L."/>
            <person name="Alfaro M."/>
            <person name="Sun H."/>
            <person name="Tritt A."/>
            <person name="Yoshinaga Y."/>
            <person name="Zwiers L.-H."/>
            <person name="Turgeon B."/>
            <person name="Goodwin S."/>
            <person name="Spatafora J."/>
            <person name="Crous P."/>
            <person name="Grigoriev I."/>
        </authorList>
    </citation>
    <scope>NUCLEOTIDE SEQUENCE</scope>
    <source>
        <strain evidence="2">CBS 207.26</strain>
    </source>
</reference>
<organism evidence="2 3">
    <name type="scientific">Zopfia rhizophila CBS 207.26</name>
    <dbReference type="NCBI Taxonomy" id="1314779"/>
    <lineage>
        <taxon>Eukaryota</taxon>
        <taxon>Fungi</taxon>
        <taxon>Dikarya</taxon>
        <taxon>Ascomycota</taxon>
        <taxon>Pezizomycotina</taxon>
        <taxon>Dothideomycetes</taxon>
        <taxon>Dothideomycetes incertae sedis</taxon>
        <taxon>Zopfiaceae</taxon>
        <taxon>Zopfia</taxon>
    </lineage>
</organism>
<name>A0A6A6DJ20_9PEZI</name>
<dbReference type="AlphaFoldDB" id="A0A6A6DJ20"/>
<feature type="compositionally biased region" description="Pro residues" evidence="1">
    <location>
        <begin position="133"/>
        <end position="143"/>
    </location>
</feature>
<dbReference type="Proteomes" id="UP000800200">
    <property type="component" value="Unassembled WGS sequence"/>
</dbReference>
<proteinExistence type="predicted"/>
<evidence type="ECO:0000313" key="2">
    <source>
        <dbReference type="EMBL" id="KAF2178422.1"/>
    </source>
</evidence>
<evidence type="ECO:0000256" key="1">
    <source>
        <dbReference type="SAM" id="MobiDB-lite"/>
    </source>
</evidence>